<dbReference type="OrthoDB" id="2441686at2759"/>
<comment type="caution">
    <text evidence="1">The sequence shown here is derived from an EMBL/GenBank/DDBJ whole genome shotgun (WGS) entry which is preliminary data.</text>
</comment>
<dbReference type="HOGENOM" id="CLU_115527_1_0_1"/>
<dbReference type="Proteomes" id="UP000022910">
    <property type="component" value="Unassembled WGS sequence"/>
</dbReference>
<dbReference type="AlphaFoldDB" id="A0A015KFI5"/>
<dbReference type="EMBL" id="JEMT01019423">
    <property type="protein sequence ID" value="EXX66184.1"/>
    <property type="molecule type" value="Genomic_DNA"/>
</dbReference>
<proteinExistence type="predicted"/>
<protein>
    <submittedName>
        <fullName evidence="1">Uncharacterized protein</fullName>
    </submittedName>
</protein>
<keyword evidence="2" id="KW-1185">Reference proteome</keyword>
<organism evidence="1 2">
    <name type="scientific">Rhizophagus irregularis (strain DAOM 197198w)</name>
    <name type="common">Glomus intraradices</name>
    <dbReference type="NCBI Taxonomy" id="1432141"/>
    <lineage>
        <taxon>Eukaryota</taxon>
        <taxon>Fungi</taxon>
        <taxon>Fungi incertae sedis</taxon>
        <taxon>Mucoromycota</taxon>
        <taxon>Glomeromycotina</taxon>
        <taxon>Glomeromycetes</taxon>
        <taxon>Glomerales</taxon>
        <taxon>Glomeraceae</taxon>
        <taxon>Rhizophagus</taxon>
    </lineage>
</organism>
<evidence type="ECO:0000313" key="2">
    <source>
        <dbReference type="Proteomes" id="UP000022910"/>
    </source>
</evidence>
<reference evidence="1 2" key="1">
    <citation type="submission" date="2014-02" db="EMBL/GenBank/DDBJ databases">
        <title>Single nucleus genome sequencing reveals high similarity among nuclei of an endomycorrhizal fungus.</title>
        <authorList>
            <person name="Lin K."/>
            <person name="Geurts R."/>
            <person name="Zhang Z."/>
            <person name="Limpens E."/>
            <person name="Saunders D.G."/>
            <person name="Mu D."/>
            <person name="Pang E."/>
            <person name="Cao H."/>
            <person name="Cha H."/>
            <person name="Lin T."/>
            <person name="Zhou Q."/>
            <person name="Shang Y."/>
            <person name="Li Y."/>
            <person name="Ivanov S."/>
            <person name="Sharma T."/>
            <person name="Velzen R.V."/>
            <person name="Ruijter N.D."/>
            <person name="Aanen D.K."/>
            <person name="Win J."/>
            <person name="Kamoun S."/>
            <person name="Bisseling T."/>
            <person name="Huang S."/>
        </authorList>
    </citation>
    <scope>NUCLEOTIDE SEQUENCE [LARGE SCALE GENOMIC DNA]</scope>
    <source>
        <strain evidence="2">DAOM197198w</strain>
    </source>
</reference>
<accession>A0A015KFI5</accession>
<gene>
    <name evidence="1" type="ORF">RirG_126300</name>
</gene>
<evidence type="ECO:0000313" key="1">
    <source>
        <dbReference type="EMBL" id="EXX66184.1"/>
    </source>
</evidence>
<sequence length="188" mass="22126">MQTFLTSPKFEKKYLYKSPTLLYHEFCNASAYQKMVKLSNPNLPKQQLLEEANTKWTEIKKNDINEIKNIINSYLTTPVPLARYRFQVSNFRNSQPPRPFIQETAQIRSEFNEENQISQNATAQRYTINEKERAQKKVAEYTTMLDMATDSSMCTHLVNQINTEKQVILQQNKRLNYLKRHAAAQEKL</sequence>
<name>A0A015KFI5_RHIIW</name>